<dbReference type="SUPFAM" id="SSF52172">
    <property type="entry name" value="CheY-like"/>
    <property type="match status" value="1"/>
</dbReference>
<feature type="modified residue" description="4-aspartylphosphate" evidence="6">
    <location>
        <position position="133"/>
    </location>
</feature>
<dbReference type="Gene3D" id="3.40.50.2300">
    <property type="match status" value="1"/>
</dbReference>
<dbReference type="Proteomes" id="UP000284651">
    <property type="component" value="Unassembled WGS sequence"/>
</dbReference>
<evidence type="ECO:0000259" key="8">
    <source>
        <dbReference type="PROSITE" id="PS50110"/>
    </source>
</evidence>
<evidence type="ECO:0000313" key="10">
    <source>
        <dbReference type="Proteomes" id="UP000284651"/>
    </source>
</evidence>
<organism evidence="9 10">
    <name type="scientific">Holdemanella biformis</name>
    <dbReference type="NCBI Taxonomy" id="1735"/>
    <lineage>
        <taxon>Bacteria</taxon>
        <taxon>Bacillati</taxon>
        <taxon>Bacillota</taxon>
        <taxon>Erysipelotrichia</taxon>
        <taxon>Erysipelotrichales</taxon>
        <taxon>Erysipelotrichaceae</taxon>
        <taxon>Holdemanella</taxon>
    </lineage>
</organism>
<dbReference type="PANTHER" id="PTHR43047:SF72">
    <property type="entry name" value="OSMOSENSING HISTIDINE PROTEIN KINASE SLN1"/>
    <property type="match status" value="1"/>
</dbReference>
<evidence type="ECO:0000256" key="3">
    <source>
        <dbReference type="ARBA" id="ARBA00022679"/>
    </source>
</evidence>
<feature type="domain" description="Response regulatory" evidence="8">
    <location>
        <begin position="83"/>
        <end position="198"/>
    </location>
</feature>
<evidence type="ECO:0000259" key="7">
    <source>
        <dbReference type="PROSITE" id="PS50109"/>
    </source>
</evidence>
<keyword evidence="4" id="KW-0418">Kinase</keyword>
<keyword evidence="6" id="KW-0597">Phosphoprotein</keyword>
<dbReference type="SUPFAM" id="SSF55874">
    <property type="entry name" value="ATPase domain of HSP90 chaperone/DNA topoisomerase II/histidine kinase"/>
    <property type="match status" value="1"/>
</dbReference>
<accession>A0A413CRI5</accession>
<feature type="domain" description="Histidine kinase" evidence="7">
    <location>
        <begin position="1"/>
        <end position="62"/>
    </location>
</feature>
<dbReference type="GO" id="GO:0005886">
    <property type="term" value="C:plasma membrane"/>
    <property type="evidence" value="ECO:0007669"/>
    <property type="project" value="TreeGrafter"/>
</dbReference>
<dbReference type="SMART" id="SM00448">
    <property type="entry name" value="REC"/>
    <property type="match status" value="1"/>
</dbReference>
<dbReference type="GO" id="GO:0000155">
    <property type="term" value="F:phosphorelay sensor kinase activity"/>
    <property type="evidence" value="ECO:0007669"/>
    <property type="project" value="TreeGrafter"/>
</dbReference>
<dbReference type="PROSITE" id="PS50109">
    <property type="entry name" value="HIS_KIN"/>
    <property type="match status" value="1"/>
</dbReference>
<proteinExistence type="predicted"/>
<dbReference type="Pfam" id="PF00072">
    <property type="entry name" value="Response_reg"/>
    <property type="match status" value="1"/>
</dbReference>
<name>A0A413CRI5_9FIRM</name>
<dbReference type="InterPro" id="IPR004358">
    <property type="entry name" value="Sig_transdc_His_kin-like_C"/>
</dbReference>
<dbReference type="InterPro" id="IPR005467">
    <property type="entry name" value="His_kinase_dom"/>
</dbReference>
<comment type="caution">
    <text evidence="9">The sequence shown here is derived from an EMBL/GenBank/DDBJ whole genome shotgun (WGS) entry which is preliminary data.</text>
</comment>
<dbReference type="GO" id="GO:0009927">
    <property type="term" value="F:histidine phosphotransfer kinase activity"/>
    <property type="evidence" value="ECO:0007669"/>
    <property type="project" value="TreeGrafter"/>
</dbReference>
<dbReference type="InterPro" id="IPR001789">
    <property type="entry name" value="Sig_transdc_resp-reg_receiver"/>
</dbReference>
<evidence type="ECO:0000256" key="4">
    <source>
        <dbReference type="ARBA" id="ARBA00022777"/>
    </source>
</evidence>
<comment type="catalytic activity">
    <reaction evidence="1">
        <text>ATP + protein L-histidine = ADP + protein N-phospho-L-histidine.</text>
        <dbReference type="EC" id="2.7.13.3"/>
    </reaction>
</comment>
<keyword evidence="5" id="KW-0902">Two-component regulatory system</keyword>
<dbReference type="EMBL" id="QSAT01000038">
    <property type="protein sequence ID" value="RGW72857.1"/>
    <property type="molecule type" value="Genomic_DNA"/>
</dbReference>
<dbReference type="InterPro" id="IPR003594">
    <property type="entry name" value="HATPase_dom"/>
</dbReference>
<dbReference type="AlphaFoldDB" id="A0A413CRI5"/>
<dbReference type="InterPro" id="IPR036890">
    <property type="entry name" value="HATPase_C_sf"/>
</dbReference>
<dbReference type="EC" id="2.7.13.3" evidence="2"/>
<dbReference type="PRINTS" id="PR00344">
    <property type="entry name" value="BCTRLSENSOR"/>
</dbReference>
<dbReference type="CDD" id="cd17546">
    <property type="entry name" value="REC_hyHK_CKI1_RcsC-like"/>
    <property type="match status" value="1"/>
</dbReference>
<dbReference type="Gene3D" id="3.30.565.10">
    <property type="entry name" value="Histidine kinase-like ATPase, C-terminal domain"/>
    <property type="match status" value="1"/>
</dbReference>
<dbReference type="Pfam" id="PF02518">
    <property type="entry name" value="HATPase_c"/>
    <property type="match status" value="1"/>
</dbReference>
<evidence type="ECO:0000256" key="5">
    <source>
        <dbReference type="ARBA" id="ARBA00023012"/>
    </source>
</evidence>
<dbReference type="PROSITE" id="PS50110">
    <property type="entry name" value="RESPONSE_REGULATORY"/>
    <property type="match status" value="1"/>
</dbReference>
<protein>
    <recommendedName>
        <fullName evidence="2">histidine kinase</fullName>
        <ecNumber evidence="2">2.7.13.3</ecNumber>
    </recommendedName>
</protein>
<evidence type="ECO:0000256" key="2">
    <source>
        <dbReference type="ARBA" id="ARBA00012438"/>
    </source>
</evidence>
<evidence type="ECO:0000256" key="6">
    <source>
        <dbReference type="PROSITE-ProRule" id="PRU00169"/>
    </source>
</evidence>
<keyword evidence="3" id="KW-0808">Transferase</keyword>
<dbReference type="PANTHER" id="PTHR43047">
    <property type="entry name" value="TWO-COMPONENT HISTIDINE PROTEIN KINASE"/>
    <property type="match status" value="1"/>
</dbReference>
<evidence type="ECO:0000313" key="9">
    <source>
        <dbReference type="EMBL" id="RGW72857.1"/>
    </source>
</evidence>
<reference evidence="9 10" key="1">
    <citation type="submission" date="2018-08" db="EMBL/GenBank/DDBJ databases">
        <title>A genome reference for cultivated species of the human gut microbiota.</title>
        <authorList>
            <person name="Zou Y."/>
            <person name="Xue W."/>
            <person name="Luo G."/>
        </authorList>
    </citation>
    <scope>NUCLEOTIDE SEQUENCE [LARGE SCALE GENOMIC DNA]</scope>
    <source>
        <strain evidence="9 10">AF10-31</strain>
    </source>
</reference>
<dbReference type="InterPro" id="IPR011006">
    <property type="entry name" value="CheY-like_superfamily"/>
</dbReference>
<sequence>MSEEFVQNKLFKPFVQKNTRIDGAGLGMSIVQELVKKMNGSIEVKSKENKGTLFIVCLPLEVDKNPVKTESLKPKTVSIENLSILVVEDNDINMEVIEFMLQSEGAIVYKARNGKEAVEQFGQIKNLDLILMDLMMPIMDGYEATLQIRKKDKKIPILAMSANAYMQDIQKCYQAGMNGHISKPLYLEDLKDRIIQIL</sequence>
<evidence type="ECO:0000256" key="1">
    <source>
        <dbReference type="ARBA" id="ARBA00000085"/>
    </source>
</evidence>
<gene>
    <name evidence="9" type="ORF">DWV56_10170</name>
</gene>